<evidence type="ECO:0000313" key="2">
    <source>
        <dbReference type="Proteomes" id="UP000242146"/>
    </source>
</evidence>
<dbReference type="SUPFAM" id="SSF50370">
    <property type="entry name" value="Ricin B-like lectins"/>
    <property type="match status" value="1"/>
</dbReference>
<gene>
    <name evidence="1" type="ORF">DM01DRAFT_1335535</name>
</gene>
<comment type="caution">
    <text evidence="1">The sequence shown here is derived from an EMBL/GenBank/DDBJ whole genome shotgun (WGS) entry which is preliminary data.</text>
</comment>
<sequence length="283" mass="32506">MSSWFYIQNTITGQVISASKLIDENGLDPQRSQVHIYPCRQVDAELWAWDGPFIRNKATDLVLDVRKGRLRLIEDTEICLYPAKNLDQAQNQQWTTVGHCIHAVAFKDWVLMQVDDKLVLYPHEPSLFDPDHANTWQWVPEQEWSSATYTTPVTMPALSSSADTLDSDFPKGLTPAKRGSQGSVHTVHSLDHFKDFHDRLFIEHDAHLSDKAMSMAIAYHTWSNTTLQPIQENESEGRDQLLEHAQQQVKSMLTQDQHHHKEDTVLHLTTKYIHQLCDNKICS</sequence>
<keyword evidence="2" id="KW-1185">Reference proteome</keyword>
<organism evidence="1 2">
    <name type="scientific">Hesseltinella vesiculosa</name>
    <dbReference type="NCBI Taxonomy" id="101127"/>
    <lineage>
        <taxon>Eukaryota</taxon>
        <taxon>Fungi</taxon>
        <taxon>Fungi incertae sedis</taxon>
        <taxon>Mucoromycota</taxon>
        <taxon>Mucoromycotina</taxon>
        <taxon>Mucoromycetes</taxon>
        <taxon>Mucorales</taxon>
        <taxon>Cunninghamellaceae</taxon>
        <taxon>Hesseltinella</taxon>
    </lineage>
</organism>
<accession>A0A1X2GI70</accession>
<evidence type="ECO:0000313" key="1">
    <source>
        <dbReference type="EMBL" id="ORX54389.1"/>
    </source>
</evidence>
<dbReference type="OrthoDB" id="2345540at2759"/>
<dbReference type="Gene3D" id="2.80.10.50">
    <property type="match status" value="1"/>
</dbReference>
<dbReference type="Proteomes" id="UP000242146">
    <property type="component" value="Unassembled WGS sequence"/>
</dbReference>
<dbReference type="InterPro" id="IPR035992">
    <property type="entry name" value="Ricin_B-like_lectins"/>
</dbReference>
<protein>
    <submittedName>
        <fullName evidence="1">Uncharacterized protein</fullName>
    </submittedName>
</protein>
<dbReference type="AlphaFoldDB" id="A0A1X2GI70"/>
<dbReference type="PROSITE" id="PS50231">
    <property type="entry name" value="RICIN_B_LECTIN"/>
    <property type="match status" value="1"/>
</dbReference>
<name>A0A1X2GI70_9FUNG</name>
<dbReference type="EMBL" id="MCGT01000013">
    <property type="protein sequence ID" value="ORX54389.1"/>
    <property type="molecule type" value="Genomic_DNA"/>
</dbReference>
<reference evidence="1 2" key="1">
    <citation type="submission" date="2016-07" db="EMBL/GenBank/DDBJ databases">
        <title>Pervasive Adenine N6-methylation of Active Genes in Fungi.</title>
        <authorList>
            <consortium name="DOE Joint Genome Institute"/>
            <person name="Mondo S.J."/>
            <person name="Dannebaum R.O."/>
            <person name="Kuo R.C."/>
            <person name="Labutti K."/>
            <person name="Haridas S."/>
            <person name="Kuo A."/>
            <person name="Salamov A."/>
            <person name="Ahrendt S.R."/>
            <person name="Lipzen A."/>
            <person name="Sullivan W."/>
            <person name="Andreopoulos W.B."/>
            <person name="Clum A."/>
            <person name="Lindquist E."/>
            <person name="Daum C."/>
            <person name="Ramamoorthy G.K."/>
            <person name="Gryganskyi A."/>
            <person name="Culley D."/>
            <person name="Magnuson J.K."/>
            <person name="James T.Y."/>
            <person name="O'Malley M.A."/>
            <person name="Stajich J.E."/>
            <person name="Spatafora J.W."/>
            <person name="Visel A."/>
            <person name="Grigoriev I.V."/>
        </authorList>
    </citation>
    <scope>NUCLEOTIDE SEQUENCE [LARGE SCALE GENOMIC DNA]</scope>
    <source>
        <strain evidence="1 2">NRRL 3301</strain>
    </source>
</reference>
<proteinExistence type="predicted"/>
<dbReference type="STRING" id="101127.A0A1X2GI70"/>